<proteinExistence type="predicted"/>
<feature type="region of interest" description="Disordered" evidence="2">
    <location>
        <begin position="202"/>
        <end position="265"/>
    </location>
</feature>
<reference evidence="3" key="1">
    <citation type="submission" date="2021-01" db="EMBL/GenBank/DDBJ databases">
        <authorList>
            <person name="Corre E."/>
            <person name="Pelletier E."/>
            <person name="Niang G."/>
            <person name="Scheremetjew M."/>
            <person name="Finn R."/>
            <person name="Kale V."/>
            <person name="Holt S."/>
            <person name="Cochrane G."/>
            <person name="Meng A."/>
            <person name="Brown T."/>
            <person name="Cohen L."/>
        </authorList>
    </citation>
    <scope>NUCLEOTIDE SEQUENCE</scope>
    <source>
        <strain evidence="3">CCMP 2712</strain>
    </source>
</reference>
<organism evidence="3">
    <name type="scientific">Guillardia theta</name>
    <name type="common">Cryptophyte</name>
    <name type="synonym">Cryptomonas phi</name>
    <dbReference type="NCBI Taxonomy" id="55529"/>
    <lineage>
        <taxon>Eukaryota</taxon>
        <taxon>Cryptophyceae</taxon>
        <taxon>Pyrenomonadales</taxon>
        <taxon>Geminigeraceae</taxon>
        <taxon>Guillardia</taxon>
    </lineage>
</organism>
<dbReference type="AlphaFoldDB" id="A0A7S4L8N0"/>
<evidence type="ECO:0000256" key="1">
    <source>
        <dbReference type="SAM" id="Coils"/>
    </source>
</evidence>
<feature type="coiled-coil region" evidence="1">
    <location>
        <begin position="137"/>
        <end position="164"/>
    </location>
</feature>
<feature type="region of interest" description="Disordered" evidence="2">
    <location>
        <begin position="286"/>
        <end position="371"/>
    </location>
</feature>
<protein>
    <submittedName>
        <fullName evidence="3">Uncharacterized protein</fullName>
    </submittedName>
</protein>
<feature type="compositionally biased region" description="Polar residues" evidence="2">
    <location>
        <begin position="209"/>
        <end position="222"/>
    </location>
</feature>
<feature type="compositionally biased region" description="Basic and acidic residues" evidence="2">
    <location>
        <begin position="286"/>
        <end position="300"/>
    </location>
</feature>
<name>A0A7S4L8N0_GUITH</name>
<sequence>MAYRFPPSILRASRHHVALSLLACSLAVLCILGWQHAQGSRRVSLARLDAESEMAGLEADVTSADKLLTREDRRSSRRRSGADVGEASTRLRSEDEKLREIRGRIDRVRSQERSDVEKMKKAELVASTLRAKVEGERSQRQADMDALRAEMRRAQKLVQKAHEGTGEKRRAGARRVDREMEMMSAMAKMEWETMKLLGEEMKQRHRSTVLATDENNNEQQAQPRKRKYRSYNYDRNDPNHVARQRPTYDNPPPACTTKPDPDECGRWKKQVARDIEDYEKYLRESSDYSYEREERDRRSGIEPNMHNTVPQRYPHSDGADLGDNWISGFDQQHRDGTGDRFRSPRDPRSASPFSETGAFFGQADRDRTDPLYSKDARLSEADKERLQDQRLLQFAHSEYGSDHKSPLDPELRKMVWGDAAQYMQDSYGYPSDSFPSTRQMKKQLMNTVTKGVLEARYDRKKGFPRVTPLVERCRRTCSRCPLKEVLERRHTACKAPDCRPGKCSKSDDPLTKQIARGSLNGKADPFGFQGELEDEELPEEVVASQRNLVSTFSRYGEPITDAIIRGWDMHNGVDFMKADQMT</sequence>
<feature type="compositionally biased region" description="Basic and acidic residues" evidence="2">
    <location>
        <begin position="331"/>
        <end position="348"/>
    </location>
</feature>
<dbReference type="EMBL" id="HBKN01033195">
    <property type="protein sequence ID" value="CAE2318654.1"/>
    <property type="molecule type" value="Transcribed_RNA"/>
</dbReference>
<gene>
    <name evidence="3" type="ORF">GTHE00462_LOCUS25831</name>
</gene>
<feature type="region of interest" description="Disordered" evidence="2">
    <location>
        <begin position="70"/>
        <end position="92"/>
    </location>
</feature>
<evidence type="ECO:0000313" key="3">
    <source>
        <dbReference type="EMBL" id="CAE2318654.1"/>
    </source>
</evidence>
<keyword evidence="1" id="KW-0175">Coiled coil</keyword>
<evidence type="ECO:0000256" key="2">
    <source>
        <dbReference type="SAM" id="MobiDB-lite"/>
    </source>
</evidence>
<accession>A0A7S4L8N0</accession>